<feature type="domain" description="Glutamine amidotransferase" evidence="12">
    <location>
        <begin position="48"/>
        <end position="216"/>
    </location>
</feature>
<keyword evidence="7 10" id="KW-0456">Lyase</keyword>
<evidence type="ECO:0000313" key="13">
    <source>
        <dbReference type="EMBL" id="UOK72223.1"/>
    </source>
</evidence>
<accession>A0A9E7A3U4</accession>
<evidence type="ECO:0000256" key="9">
    <source>
        <dbReference type="ARBA" id="ARBA00049534"/>
    </source>
</evidence>
<comment type="catalytic activity">
    <reaction evidence="9 10">
        <text>L-glutamine + H2O = L-glutamate + NH4(+)</text>
        <dbReference type="Rhea" id="RHEA:15889"/>
        <dbReference type="ChEBI" id="CHEBI:15377"/>
        <dbReference type="ChEBI" id="CHEBI:28938"/>
        <dbReference type="ChEBI" id="CHEBI:29985"/>
        <dbReference type="ChEBI" id="CHEBI:58359"/>
        <dbReference type="EC" id="3.5.1.2"/>
    </reaction>
</comment>
<reference evidence="13" key="1">
    <citation type="submission" date="2021-09" db="EMBL/GenBank/DDBJ databases">
        <title>Network and meta-omics reveal the key degrader and cooperation patterns in an efficient 1,4-dioxane-degrading microbial community.</title>
        <authorList>
            <person name="Dai C."/>
        </authorList>
    </citation>
    <scope>NUCLEOTIDE SEQUENCE</scope>
    <source>
        <strain evidence="13">ZM13</strain>
    </source>
</reference>
<comment type="function">
    <text evidence="10">IGPS catalyzes the conversion of PRFAR and glutamine to IGP, AICAR and glutamate. The HisH subunit catalyzes the hydrolysis of glutamine to glutamate and ammonia as part of the synthesis of IGP and AICAR. The resulting ammonia molecule is channeled to the active site of HisF.</text>
</comment>
<dbReference type="PANTHER" id="PTHR42701:SF1">
    <property type="entry name" value="IMIDAZOLE GLYCEROL PHOSPHATE SYNTHASE SUBUNIT HISH"/>
    <property type="match status" value="1"/>
</dbReference>
<evidence type="ECO:0000256" key="2">
    <source>
        <dbReference type="ARBA" id="ARBA00011152"/>
    </source>
</evidence>
<dbReference type="NCBIfam" id="TIGR01855">
    <property type="entry name" value="IMP_synth_hisH"/>
    <property type="match status" value="1"/>
</dbReference>
<feature type="active site" evidence="10 11">
    <location>
        <position position="202"/>
    </location>
</feature>
<dbReference type="Pfam" id="PF00117">
    <property type="entry name" value="GATase"/>
    <property type="match status" value="1"/>
</dbReference>
<name>A0A9E7A3U4_9HYPH</name>
<evidence type="ECO:0000256" key="6">
    <source>
        <dbReference type="ARBA" id="ARBA00023102"/>
    </source>
</evidence>
<feature type="active site" evidence="10 11">
    <location>
        <position position="200"/>
    </location>
</feature>
<dbReference type="InterPro" id="IPR010139">
    <property type="entry name" value="Imidazole-glycPsynth_HisH"/>
</dbReference>
<dbReference type="InterPro" id="IPR017926">
    <property type="entry name" value="GATASE"/>
</dbReference>
<dbReference type="GO" id="GO:0005737">
    <property type="term" value="C:cytoplasm"/>
    <property type="evidence" value="ECO:0007669"/>
    <property type="project" value="UniProtKB-SubCell"/>
</dbReference>
<evidence type="ECO:0000256" key="1">
    <source>
        <dbReference type="ARBA" id="ARBA00005091"/>
    </source>
</evidence>
<keyword evidence="4 10" id="KW-0378">Hydrolase</keyword>
<dbReference type="GO" id="GO:0016829">
    <property type="term" value="F:lyase activity"/>
    <property type="evidence" value="ECO:0007669"/>
    <property type="project" value="UniProtKB-KW"/>
</dbReference>
<dbReference type="SUPFAM" id="SSF52317">
    <property type="entry name" value="Class I glutamine amidotransferase-like"/>
    <property type="match status" value="1"/>
</dbReference>
<dbReference type="PROSITE" id="PS51273">
    <property type="entry name" value="GATASE_TYPE_1"/>
    <property type="match status" value="1"/>
</dbReference>
<dbReference type="InterPro" id="IPR029062">
    <property type="entry name" value="Class_I_gatase-like"/>
</dbReference>
<dbReference type="PANTHER" id="PTHR42701">
    <property type="entry name" value="IMIDAZOLE GLYCEROL PHOSPHATE SYNTHASE SUBUNIT HISH"/>
    <property type="match status" value="1"/>
</dbReference>
<comment type="subcellular location">
    <subcellularLocation>
        <location evidence="10">Cytoplasm</location>
    </subcellularLocation>
</comment>
<dbReference type="EMBL" id="CP083239">
    <property type="protein sequence ID" value="UOK72223.1"/>
    <property type="molecule type" value="Genomic_DNA"/>
</dbReference>
<sequence>MTPPAPVALIDYGSGNLHSAGKALERAAREGGSGKAVLVTADPDVVRRADRIVLPGVGAYADCRRGLDAVPGMVEALTEAVMERGRPFLGICVGLQLMATRGLEHGETAGLGWIDGDVVKIEPADPTLKIPHMGWNSLDVARAHPILDGIPTGADGLDAYFVHSYHLKAARAADVIATTSYGGAITAMVGRDNIAGTQFHPEKSQRLGLALLANFLKWAP</sequence>
<dbReference type="KEGG" id="apol:K9D25_05760"/>
<dbReference type="Proteomes" id="UP000831684">
    <property type="component" value="Chromosome"/>
</dbReference>
<dbReference type="HAMAP" id="MF_00278">
    <property type="entry name" value="HisH"/>
    <property type="match status" value="1"/>
</dbReference>
<evidence type="ECO:0000256" key="7">
    <source>
        <dbReference type="ARBA" id="ARBA00023239"/>
    </source>
</evidence>
<proteinExistence type="inferred from homology"/>
<evidence type="ECO:0000256" key="10">
    <source>
        <dbReference type="HAMAP-Rule" id="MF_00278"/>
    </source>
</evidence>
<feature type="active site" description="Nucleophile" evidence="10 11">
    <location>
        <position position="92"/>
    </location>
</feature>
<evidence type="ECO:0000256" key="8">
    <source>
        <dbReference type="ARBA" id="ARBA00047838"/>
    </source>
</evidence>
<evidence type="ECO:0000256" key="11">
    <source>
        <dbReference type="PIRSR" id="PIRSR000495-1"/>
    </source>
</evidence>
<protein>
    <recommendedName>
        <fullName evidence="10">Imidazole glycerol phosphate synthase subunit HisH</fullName>
        <ecNumber evidence="10">4.3.2.10</ecNumber>
    </recommendedName>
    <alternativeName>
        <fullName evidence="10">IGP synthase glutaminase subunit</fullName>
        <ecNumber evidence="10">3.5.1.2</ecNumber>
    </alternativeName>
    <alternativeName>
        <fullName evidence="10">IGP synthase subunit HisH</fullName>
    </alternativeName>
    <alternativeName>
        <fullName evidence="10">ImGP synthase subunit HisH</fullName>
        <shortName evidence="10">IGPS subunit HisH</shortName>
    </alternativeName>
</protein>
<dbReference type="CDD" id="cd01748">
    <property type="entry name" value="GATase1_IGP_Synthase"/>
    <property type="match status" value="1"/>
</dbReference>
<gene>
    <name evidence="10 13" type="primary">hisH</name>
    <name evidence="13" type="ORF">K9D25_05760</name>
</gene>
<dbReference type="EC" id="3.5.1.2" evidence="10"/>
<keyword evidence="10" id="KW-0963">Cytoplasm</keyword>
<keyword evidence="3 10" id="KW-0028">Amino-acid biosynthesis</keyword>
<comment type="subunit">
    <text evidence="2 10">Heterodimer of HisH and HisF.</text>
</comment>
<evidence type="ECO:0000256" key="4">
    <source>
        <dbReference type="ARBA" id="ARBA00022801"/>
    </source>
</evidence>
<organism evidence="13 14">
    <name type="scientific">Ancylobacter polymorphus</name>
    <dbReference type="NCBI Taxonomy" id="223390"/>
    <lineage>
        <taxon>Bacteria</taxon>
        <taxon>Pseudomonadati</taxon>
        <taxon>Pseudomonadota</taxon>
        <taxon>Alphaproteobacteria</taxon>
        <taxon>Hyphomicrobiales</taxon>
        <taxon>Xanthobacteraceae</taxon>
        <taxon>Ancylobacter</taxon>
    </lineage>
</organism>
<comment type="catalytic activity">
    <reaction evidence="8 10">
        <text>5-[(5-phospho-1-deoxy-D-ribulos-1-ylimino)methylamino]-1-(5-phospho-beta-D-ribosyl)imidazole-4-carboxamide + L-glutamine = D-erythro-1-(imidazol-4-yl)glycerol 3-phosphate + 5-amino-1-(5-phospho-beta-D-ribosyl)imidazole-4-carboxamide + L-glutamate + H(+)</text>
        <dbReference type="Rhea" id="RHEA:24793"/>
        <dbReference type="ChEBI" id="CHEBI:15378"/>
        <dbReference type="ChEBI" id="CHEBI:29985"/>
        <dbReference type="ChEBI" id="CHEBI:58278"/>
        <dbReference type="ChEBI" id="CHEBI:58359"/>
        <dbReference type="ChEBI" id="CHEBI:58475"/>
        <dbReference type="ChEBI" id="CHEBI:58525"/>
        <dbReference type="EC" id="4.3.2.10"/>
    </reaction>
</comment>
<dbReference type="Gene3D" id="3.40.50.880">
    <property type="match status" value="1"/>
</dbReference>
<evidence type="ECO:0000256" key="5">
    <source>
        <dbReference type="ARBA" id="ARBA00022962"/>
    </source>
</evidence>
<evidence type="ECO:0000313" key="14">
    <source>
        <dbReference type="Proteomes" id="UP000831684"/>
    </source>
</evidence>
<dbReference type="PIRSF" id="PIRSF000495">
    <property type="entry name" value="Amidotransf_hisH"/>
    <property type="match status" value="1"/>
</dbReference>
<keyword evidence="5 10" id="KW-0315">Glutamine amidotransferase</keyword>
<dbReference type="GO" id="GO:0000107">
    <property type="term" value="F:imidazoleglycerol-phosphate synthase activity"/>
    <property type="evidence" value="ECO:0007669"/>
    <property type="project" value="UniProtKB-UniRule"/>
</dbReference>
<comment type="pathway">
    <text evidence="1 10">Amino-acid biosynthesis; L-histidine biosynthesis; L-histidine from 5-phospho-alpha-D-ribose 1-diphosphate: step 5/9.</text>
</comment>
<dbReference type="RefSeq" id="WP_244380354.1">
    <property type="nucleotide sequence ID" value="NZ_CP083239.1"/>
</dbReference>
<dbReference type="GO" id="GO:0004359">
    <property type="term" value="F:glutaminase activity"/>
    <property type="evidence" value="ECO:0007669"/>
    <property type="project" value="UniProtKB-EC"/>
</dbReference>
<keyword evidence="6 10" id="KW-0368">Histidine biosynthesis</keyword>
<dbReference type="EC" id="4.3.2.10" evidence="10"/>
<dbReference type="GO" id="GO:0000105">
    <property type="term" value="P:L-histidine biosynthetic process"/>
    <property type="evidence" value="ECO:0007669"/>
    <property type="project" value="UniProtKB-UniRule"/>
</dbReference>
<dbReference type="AlphaFoldDB" id="A0A9E7A3U4"/>
<evidence type="ECO:0000259" key="12">
    <source>
        <dbReference type="Pfam" id="PF00117"/>
    </source>
</evidence>
<evidence type="ECO:0000256" key="3">
    <source>
        <dbReference type="ARBA" id="ARBA00022605"/>
    </source>
</evidence>